<protein>
    <submittedName>
        <fullName evidence="2">Uncharacterized protein</fullName>
    </submittedName>
</protein>
<accession>A0A2H0R3R4</accession>
<feature type="region of interest" description="Disordered" evidence="1">
    <location>
        <begin position="1"/>
        <end position="25"/>
    </location>
</feature>
<name>A0A2H0R3R4_9BACT</name>
<organism evidence="2 3">
    <name type="scientific">Candidatus Yanofskybacteria bacterium CG10_big_fil_rev_8_21_14_0_10_46_23</name>
    <dbReference type="NCBI Taxonomy" id="1975098"/>
    <lineage>
        <taxon>Bacteria</taxon>
        <taxon>Candidatus Yanofskyibacteriota</taxon>
    </lineage>
</organism>
<evidence type="ECO:0000313" key="3">
    <source>
        <dbReference type="Proteomes" id="UP000230232"/>
    </source>
</evidence>
<feature type="compositionally biased region" description="Polar residues" evidence="1">
    <location>
        <begin position="14"/>
        <end position="25"/>
    </location>
</feature>
<reference evidence="2 3" key="1">
    <citation type="submission" date="2017-09" db="EMBL/GenBank/DDBJ databases">
        <title>Depth-based differentiation of microbial function through sediment-hosted aquifers and enrichment of novel symbionts in the deep terrestrial subsurface.</title>
        <authorList>
            <person name="Probst A.J."/>
            <person name="Ladd B."/>
            <person name="Jarett J.K."/>
            <person name="Geller-Mcgrath D.E."/>
            <person name="Sieber C.M."/>
            <person name="Emerson J.B."/>
            <person name="Anantharaman K."/>
            <person name="Thomas B.C."/>
            <person name="Malmstrom R."/>
            <person name="Stieglmeier M."/>
            <person name="Klingl A."/>
            <person name="Woyke T."/>
            <person name="Ryan C.M."/>
            <person name="Banfield J.F."/>
        </authorList>
    </citation>
    <scope>NUCLEOTIDE SEQUENCE [LARGE SCALE GENOMIC DNA]</scope>
    <source>
        <strain evidence="2">CG10_big_fil_rev_8_21_14_0_10_46_23</strain>
    </source>
</reference>
<dbReference type="AlphaFoldDB" id="A0A2H0R3R4"/>
<sequence length="87" mass="9555">MSTQGPVIKGNGYTPKTGTKNGQTASSITKMSNCPSCHKPVLNQGMFSAMATFHMRCPWCQTNLHIEVQPKIVTTALLEKFEPDDIE</sequence>
<dbReference type="EMBL" id="PCXO01000010">
    <property type="protein sequence ID" value="PIR41162.1"/>
    <property type="molecule type" value="Genomic_DNA"/>
</dbReference>
<evidence type="ECO:0000256" key="1">
    <source>
        <dbReference type="SAM" id="MobiDB-lite"/>
    </source>
</evidence>
<gene>
    <name evidence="2" type="ORF">COV31_01990</name>
</gene>
<dbReference type="Proteomes" id="UP000230232">
    <property type="component" value="Unassembled WGS sequence"/>
</dbReference>
<evidence type="ECO:0000313" key="2">
    <source>
        <dbReference type="EMBL" id="PIR41162.1"/>
    </source>
</evidence>
<proteinExistence type="predicted"/>
<comment type="caution">
    <text evidence="2">The sequence shown here is derived from an EMBL/GenBank/DDBJ whole genome shotgun (WGS) entry which is preliminary data.</text>
</comment>